<evidence type="ECO:0000313" key="2">
    <source>
        <dbReference type="EMBL" id="OGC62332.1"/>
    </source>
</evidence>
<proteinExistence type="predicted"/>
<keyword evidence="1" id="KW-0812">Transmembrane</keyword>
<organism evidence="2 3">
    <name type="scientific">candidate division WWE3 bacterium RIFOXYA2_FULL_46_9</name>
    <dbReference type="NCBI Taxonomy" id="1802636"/>
    <lineage>
        <taxon>Bacteria</taxon>
        <taxon>Katanobacteria</taxon>
    </lineage>
</organism>
<feature type="transmembrane region" description="Helical" evidence="1">
    <location>
        <begin position="35"/>
        <end position="56"/>
    </location>
</feature>
<dbReference type="EMBL" id="MEVT01000021">
    <property type="protein sequence ID" value="OGC62332.1"/>
    <property type="molecule type" value="Genomic_DNA"/>
</dbReference>
<dbReference type="AlphaFoldDB" id="A0A1F4VYU3"/>
<keyword evidence="1" id="KW-0472">Membrane</keyword>
<feature type="transmembrane region" description="Helical" evidence="1">
    <location>
        <begin position="6"/>
        <end position="23"/>
    </location>
</feature>
<comment type="caution">
    <text evidence="2">The sequence shown here is derived from an EMBL/GenBank/DDBJ whole genome shotgun (WGS) entry which is preliminary data.</text>
</comment>
<feature type="transmembrane region" description="Helical" evidence="1">
    <location>
        <begin position="62"/>
        <end position="82"/>
    </location>
</feature>
<dbReference type="Proteomes" id="UP000176614">
    <property type="component" value="Unassembled WGS sequence"/>
</dbReference>
<keyword evidence="1" id="KW-1133">Transmembrane helix</keyword>
<evidence type="ECO:0000256" key="1">
    <source>
        <dbReference type="SAM" id="Phobius"/>
    </source>
</evidence>
<evidence type="ECO:0000313" key="3">
    <source>
        <dbReference type="Proteomes" id="UP000176614"/>
    </source>
</evidence>
<protein>
    <submittedName>
        <fullName evidence="2">Uncharacterized protein</fullName>
    </submittedName>
</protein>
<gene>
    <name evidence="2" type="ORF">A2264_02080</name>
</gene>
<feature type="transmembrane region" description="Helical" evidence="1">
    <location>
        <begin position="89"/>
        <end position="110"/>
    </location>
</feature>
<sequence>MDEFPWAELVVSFLAIGWSLGIVETNIKRALPINAIVPLLAVNILLLVAWVVGVYQHFNMELLLVVAGLYALSCLSIIVYNFQREKRNNLLIAIWLVNAILNGWFFFVILSGF</sequence>
<name>A0A1F4VYU3_UNCKA</name>
<accession>A0A1F4VYU3</accession>
<reference evidence="2 3" key="1">
    <citation type="journal article" date="2016" name="Nat. Commun.">
        <title>Thousands of microbial genomes shed light on interconnected biogeochemical processes in an aquifer system.</title>
        <authorList>
            <person name="Anantharaman K."/>
            <person name="Brown C.T."/>
            <person name="Hug L.A."/>
            <person name="Sharon I."/>
            <person name="Castelle C.J."/>
            <person name="Probst A.J."/>
            <person name="Thomas B.C."/>
            <person name="Singh A."/>
            <person name="Wilkins M.J."/>
            <person name="Karaoz U."/>
            <person name="Brodie E.L."/>
            <person name="Williams K.H."/>
            <person name="Hubbard S.S."/>
            <person name="Banfield J.F."/>
        </authorList>
    </citation>
    <scope>NUCLEOTIDE SEQUENCE [LARGE SCALE GENOMIC DNA]</scope>
</reference>